<name>A0ABP9I3K8_9ACTN</name>
<dbReference type="CDD" id="cd01949">
    <property type="entry name" value="GGDEF"/>
    <property type="match status" value="1"/>
</dbReference>
<organism evidence="4 5">
    <name type="scientific">Kineococcus glutinatus</name>
    <dbReference type="NCBI Taxonomy" id="1070872"/>
    <lineage>
        <taxon>Bacteria</taxon>
        <taxon>Bacillati</taxon>
        <taxon>Actinomycetota</taxon>
        <taxon>Actinomycetes</taxon>
        <taxon>Kineosporiales</taxon>
        <taxon>Kineosporiaceae</taxon>
        <taxon>Kineococcus</taxon>
    </lineage>
</organism>
<dbReference type="SUPFAM" id="SSF55785">
    <property type="entry name" value="PYP-like sensor domain (PAS domain)"/>
    <property type="match status" value="1"/>
</dbReference>
<dbReference type="Proteomes" id="UP001501195">
    <property type="component" value="Unassembled WGS sequence"/>
</dbReference>
<dbReference type="SMART" id="SM00091">
    <property type="entry name" value="PAS"/>
    <property type="match status" value="1"/>
</dbReference>
<keyword evidence="5" id="KW-1185">Reference proteome</keyword>
<proteinExistence type="predicted"/>
<keyword evidence="2" id="KW-0472">Membrane</keyword>
<dbReference type="InterPro" id="IPR029787">
    <property type="entry name" value="Nucleotide_cyclase"/>
</dbReference>
<dbReference type="InterPro" id="IPR035965">
    <property type="entry name" value="PAS-like_dom_sf"/>
</dbReference>
<evidence type="ECO:0000256" key="1">
    <source>
        <dbReference type="SAM" id="Coils"/>
    </source>
</evidence>
<dbReference type="InterPro" id="IPR043128">
    <property type="entry name" value="Rev_trsase/Diguanyl_cyclase"/>
</dbReference>
<protein>
    <recommendedName>
        <fullName evidence="3">GGDEF domain-containing protein</fullName>
    </recommendedName>
</protein>
<dbReference type="PANTHER" id="PTHR45138:SF9">
    <property type="entry name" value="DIGUANYLATE CYCLASE DGCM-RELATED"/>
    <property type="match status" value="1"/>
</dbReference>
<dbReference type="Gene3D" id="3.30.450.20">
    <property type="entry name" value="PAS domain"/>
    <property type="match status" value="1"/>
</dbReference>
<keyword evidence="1" id="KW-0175">Coiled coil</keyword>
<dbReference type="SMART" id="SM00267">
    <property type="entry name" value="GGDEF"/>
    <property type="match status" value="1"/>
</dbReference>
<dbReference type="InterPro" id="IPR000014">
    <property type="entry name" value="PAS"/>
</dbReference>
<evidence type="ECO:0000259" key="3">
    <source>
        <dbReference type="PROSITE" id="PS50887"/>
    </source>
</evidence>
<dbReference type="CDD" id="cd00130">
    <property type="entry name" value="PAS"/>
    <property type="match status" value="1"/>
</dbReference>
<feature type="transmembrane region" description="Helical" evidence="2">
    <location>
        <begin position="101"/>
        <end position="120"/>
    </location>
</feature>
<evidence type="ECO:0000313" key="5">
    <source>
        <dbReference type="Proteomes" id="UP001501195"/>
    </source>
</evidence>
<sequence length="526" mass="55673">MDGPAVVTVFLLAALVCTVAAAVAWRRRANTTAAAALAVLQWSAGAWAACAALLDLPLPSTTARVLLVVNYTAIHLLVAGTLCLSAAVLDPSWRLRRRTALLLAIAPVLVVVATATDGWHHLFFTGFGDRDHHRLDFGPLFPVHSAYCYGLLALALLRLARGWWRAAAVFRHQIGCILAAALVPIALNAVTVTSPGVLGGVDWTPVFFVVTGLVTSYAVFRRGLLQIVPVARAQIVDTLADGVLVVDPTGRIVDVNTAGLAMLHRAHADLPDDVVGLPATTALRNPQVRELLSQDCQRTVEVAPGLHLDLRSRVHRDGRGRPLARVVVARDVSDAVAAEHRLREHLRTIDGLRERLQEEAVRDALTGLHNRRHLVAALEDAVTRATRSGGCVGVVLLDVDHFKLVNDTHGHQAGDEVLCAVAAGLLEGTREGDTVARYGGEEFVVLLPGAGAEAAARRAEEIRARCEAARVPVGGDVRLSVTVSAGVAVFPADGVDARGVLAAADAALYAAKAAGRNRVLVAARRG</sequence>
<feature type="transmembrane region" description="Helical" evidence="2">
    <location>
        <begin position="172"/>
        <end position="191"/>
    </location>
</feature>
<dbReference type="Gene3D" id="3.30.70.270">
    <property type="match status" value="1"/>
</dbReference>
<keyword evidence="2" id="KW-0812">Transmembrane</keyword>
<comment type="caution">
    <text evidence="4">The sequence shown here is derived from an EMBL/GenBank/DDBJ whole genome shotgun (WGS) entry which is preliminary data.</text>
</comment>
<evidence type="ECO:0000256" key="2">
    <source>
        <dbReference type="SAM" id="Phobius"/>
    </source>
</evidence>
<dbReference type="NCBIfam" id="TIGR00254">
    <property type="entry name" value="GGDEF"/>
    <property type="match status" value="1"/>
</dbReference>
<dbReference type="Pfam" id="PF00990">
    <property type="entry name" value="GGDEF"/>
    <property type="match status" value="1"/>
</dbReference>
<feature type="coiled-coil region" evidence="1">
    <location>
        <begin position="335"/>
        <end position="362"/>
    </location>
</feature>
<dbReference type="InterPro" id="IPR031621">
    <property type="entry name" value="HisKA_7TM"/>
</dbReference>
<feature type="transmembrane region" description="Helical" evidence="2">
    <location>
        <begin position="203"/>
        <end position="220"/>
    </location>
</feature>
<accession>A0ABP9I3K8</accession>
<dbReference type="PANTHER" id="PTHR45138">
    <property type="entry name" value="REGULATORY COMPONENTS OF SENSORY TRANSDUCTION SYSTEM"/>
    <property type="match status" value="1"/>
</dbReference>
<dbReference type="SUPFAM" id="SSF55073">
    <property type="entry name" value="Nucleotide cyclase"/>
    <property type="match status" value="1"/>
</dbReference>
<dbReference type="Pfam" id="PF13188">
    <property type="entry name" value="PAS_8"/>
    <property type="match status" value="1"/>
</dbReference>
<keyword evidence="2" id="KW-1133">Transmembrane helix</keyword>
<dbReference type="EMBL" id="BAABIL010000435">
    <property type="protein sequence ID" value="GAA4987102.1"/>
    <property type="molecule type" value="Genomic_DNA"/>
</dbReference>
<dbReference type="InterPro" id="IPR000160">
    <property type="entry name" value="GGDEF_dom"/>
</dbReference>
<dbReference type="PROSITE" id="PS50887">
    <property type="entry name" value="GGDEF"/>
    <property type="match status" value="1"/>
</dbReference>
<feature type="transmembrane region" description="Helical" evidence="2">
    <location>
        <begin position="140"/>
        <end position="160"/>
    </location>
</feature>
<gene>
    <name evidence="4" type="ORF">GCM10023225_26480</name>
</gene>
<dbReference type="InterPro" id="IPR050469">
    <property type="entry name" value="Diguanylate_Cyclase"/>
</dbReference>
<evidence type="ECO:0000313" key="4">
    <source>
        <dbReference type="EMBL" id="GAA4987102.1"/>
    </source>
</evidence>
<feature type="transmembrane region" description="Helical" evidence="2">
    <location>
        <begin position="66"/>
        <end position="89"/>
    </location>
</feature>
<dbReference type="RefSeq" id="WP_345713096.1">
    <property type="nucleotide sequence ID" value="NZ_BAABIL010000435.1"/>
</dbReference>
<reference evidence="5" key="1">
    <citation type="journal article" date="2019" name="Int. J. Syst. Evol. Microbiol.">
        <title>The Global Catalogue of Microorganisms (GCM) 10K type strain sequencing project: providing services to taxonomists for standard genome sequencing and annotation.</title>
        <authorList>
            <consortium name="The Broad Institute Genomics Platform"/>
            <consortium name="The Broad Institute Genome Sequencing Center for Infectious Disease"/>
            <person name="Wu L."/>
            <person name="Ma J."/>
        </authorList>
    </citation>
    <scope>NUCLEOTIDE SEQUENCE [LARGE SCALE GENOMIC DNA]</scope>
    <source>
        <strain evidence="5">JCM 18126</strain>
    </source>
</reference>
<feature type="domain" description="GGDEF" evidence="3">
    <location>
        <begin position="390"/>
        <end position="524"/>
    </location>
</feature>
<feature type="transmembrane region" description="Helical" evidence="2">
    <location>
        <begin position="32"/>
        <end position="54"/>
    </location>
</feature>
<feature type="transmembrane region" description="Helical" evidence="2">
    <location>
        <begin position="6"/>
        <end position="25"/>
    </location>
</feature>
<dbReference type="Pfam" id="PF16927">
    <property type="entry name" value="HisKA_7TM"/>
    <property type="match status" value="1"/>
</dbReference>